<proteinExistence type="inferred from homology"/>
<organism evidence="2">
    <name type="scientific">marine metagenome</name>
    <dbReference type="NCBI Taxonomy" id="408172"/>
    <lineage>
        <taxon>unclassified sequences</taxon>
        <taxon>metagenomes</taxon>
        <taxon>ecological metagenomes</taxon>
    </lineage>
</organism>
<dbReference type="PANTHER" id="PTHR43943">
    <property type="entry name" value="DEHYDROGENASE/REDUCTASE (SDR FAMILY) MEMBER 4"/>
    <property type="match status" value="1"/>
</dbReference>
<dbReference type="InterPro" id="IPR002347">
    <property type="entry name" value="SDR_fam"/>
</dbReference>
<dbReference type="InterPro" id="IPR036291">
    <property type="entry name" value="NAD(P)-bd_dom_sf"/>
</dbReference>
<accession>A0A382YAS3</accession>
<gene>
    <name evidence="2" type="ORF">METZ01_LOCUS432815</name>
</gene>
<name>A0A382YAS3_9ZZZZ</name>
<evidence type="ECO:0000256" key="1">
    <source>
        <dbReference type="ARBA" id="ARBA00006484"/>
    </source>
</evidence>
<evidence type="ECO:0008006" key="3">
    <source>
        <dbReference type="Google" id="ProtNLM"/>
    </source>
</evidence>
<dbReference type="CDD" id="cd05233">
    <property type="entry name" value="SDR_c"/>
    <property type="match status" value="1"/>
</dbReference>
<evidence type="ECO:0000313" key="2">
    <source>
        <dbReference type="EMBL" id="SVD79961.1"/>
    </source>
</evidence>
<dbReference type="PRINTS" id="PR00080">
    <property type="entry name" value="SDRFAMILY"/>
</dbReference>
<dbReference type="Pfam" id="PF13561">
    <property type="entry name" value="adh_short_C2"/>
    <property type="match status" value="1"/>
</dbReference>
<protein>
    <recommendedName>
        <fullName evidence="3">SDR family oxidoreductase</fullName>
    </recommendedName>
</protein>
<dbReference type="Gene3D" id="3.40.50.720">
    <property type="entry name" value="NAD(P)-binding Rossmann-like Domain"/>
    <property type="match status" value="1"/>
</dbReference>
<feature type="non-terminal residue" evidence="2">
    <location>
        <position position="1"/>
    </location>
</feature>
<reference evidence="2" key="1">
    <citation type="submission" date="2018-05" db="EMBL/GenBank/DDBJ databases">
        <authorList>
            <person name="Lanie J.A."/>
            <person name="Ng W.-L."/>
            <person name="Kazmierczak K.M."/>
            <person name="Andrzejewski T.M."/>
            <person name="Davidsen T.M."/>
            <person name="Wayne K.J."/>
            <person name="Tettelin H."/>
            <person name="Glass J.I."/>
            <person name="Rusch D."/>
            <person name="Podicherti R."/>
            <person name="Tsui H.-C.T."/>
            <person name="Winkler M.E."/>
        </authorList>
    </citation>
    <scope>NUCLEOTIDE SEQUENCE</scope>
</reference>
<dbReference type="PANTHER" id="PTHR43943:SF2">
    <property type="entry name" value="DEHYDROGENASE_REDUCTASE 4"/>
    <property type="match status" value="1"/>
</dbReference>
<dbReference type="PRINTS" id="PR00081">
    <property type="entry name" value="GDHRDH"/>
</dbReference>
<sequence length="206" mass="21388">VGLGIALALASEGADIVAAGRTLEKVERAAEEIRQRGVRALALGCDVGRSEDIDDCVSATLAEFGTVDILVNNAQMVPLGTLLKVTDKAFEGGFRTGPLAALRLMRACHPHLKDGGAVVNIGTGSALRPDPVGFGAYAAVKEATRSLTRAAACEWGADGIRVNSIIPVAMSPGMAMWAEMAPEECKEFMATIPLGRGGDPETDVGR</sequence>
<dbReference type="SUPFAM" id="SSF51735">
    <property type="entry name" value="NAD(P)-binding Rossmann-fold domains"/>
    <property type="match status" value="1"/>
</dbReference>
<comment type="similarity">
    <text evidence="1">Belongs to the short-chain dehydrogenases/reductases (SDR) family.</text>
</comment>
<feature type="non-terminal residue" evidence="2">
    <location>
        <position position="206"/>
    </location>
</feature>
<dbReference type="AlphaFoldDB" id="A0A382YAS3"/>
<dbReference type="EMBL" id="UINC01174041">
    <property type="protein sequence ID" value="SVD79961.1"/>
    <property type="molecule type" value="Genomic_DNA"/>
</dbReference>